<feature type="region of interest" description="Disordered" evidence="1">
    <location>
        <begin position="308"/>
        <end position="331"/>
    </location>
</feature>
<keyword evidence="3" id="KW-1185">Reference proteome</keyword>
<protein>
    <submittedName>
        <fullName evidence="2">Uncharacterized protein</fullName>
    </submittedName>
</protein>
<comment type="caution">
    <text evidence="2">The sequence shown here is derived from an EMBL/GenBank/DDBJ whole genome shotgun (WGS) entry which is preliminary data.</text>
</comment>
<evidence type="ECO:0000256" key="1">
    <source>
        <dbReference type="SAM" id="MobiDB-lite"/>
    </source>
</evidence>
<reference evidence="2" key="1">
    <citation type="submission" date="2021-03" db="EMBL/GenBank/DDBJ databases">
        <title>Evolutionary innovations through gain and loss of genes in the ectomycorrhizal Boletales.</title>
        <authorList>
            <person name="Wu G."/>
            <person name="Miyauchi S."/>
            <person name="Morin E."/>
            <person name="Yang Z.-L."/>
            <person name="Xu J."/>
            <person name="Martin F.M."/>
        </authorList>
    </citation>
    <scope>NUCLEOTIDE SEQUENCE</scope>
    <source>
        <strain evidence="2">BR01</strain>
    </source>
</reference>
<gene>
    <name evidence="2" type="ORF">JVT61DRAFT_6249</name>
</gene>
<name>A0A8I3A6K3_9AGAM</name>
<dbReference type="OrthoDB" id="2692005at2759"/>
<dbReference type="Proteomes" id="UP000683000">
    <property type="component" value="Unassembled WGS sequence"/>
</dbReference>
<evidence type="ECO:0000313" key="2">
    <source>
        <dbReference type="EMBL" id="KAG6373598.1"/>
    </source>
</evidence>
<evidence type="ECO:0000313" key="3">
    <source>
        <dbReference type="Proteomes" id="UP000683000"/>
    </source>
</evidence>
<proteinExistence type="predicted"/>
<dbReference type="EMBL" id="JAGFBS010000021">
    <property type="protein sequence ID" value="KAG6373598.1"/>
    <property type="molecule type" value="Genomic_DNA"/>
</dbReference>
<sequence>MRDHKSTSYSLCDFRLSASTGCTIVTKDIIAIPDLVVTISSMKVKLLKYLLIFQCAFSQSVNNLFTKVKRLATSLSDIQMVFLLQIQEHNKFTSPSLTSDAWERFESNPSSLDLPQFLQLTKDKAEESQKSNPSAELPPEEFMGTVHAGAHIWCNISCVQYYVWLRKGDSKLDINPESMGQTEWSAYGELPTQDDGSGMEHVEEIVNKGLAQIRTAIMEMYHNLCEQFQIPVDASLFAMPIVLPTTWNHFCSALTDAKLHCAFNHYQTWYMDTFRGEKHTISNSEFVPSDHEDKETQLEPQQCQHLAEHRPPGKRVAHEGGYNTRSWHTLN</sequence>
<organism evidence="2 3">
    <name type="scientific">Boletus reticuloceps</name>
    <dbReference type="NCBI Taxonomy" id="495285"/>
    <lineage>
        <taxon>Eukaryota</taxon>
        <taxon>Fungi</taxon>
        <taxon>Dikarya</taxon>
        <taxon>Basidiomycota</taxon>
        <taxon>Agaricomycotina</taxon>
        <taxon>Agaricomycetes</taxon>
        <taxon>Agaricomycetidae</taxon>
        <taxon>Boletales</taxon>
        <taxon>Boletineae</taxon>
        <taxon>Boletaceae</taxon>
        <taxon>Boletoideae</taxon>
        <taxon>Boletus</taxon>
    </lineage>
</organism>
<accession>A0A8I3A6K3</accession>
<dbReference type="AlphaFoldDB" id="A0A8I3A6K3"/>